<dbReference type="PANTHER" id="PTHR34216">
    <property type="match status" value="1"/>
</dbReference>
<dbReference type="GO" id="GO:0016787">
    <property type="term" value="F:hydrolase activity"/>
    <property type="evidence" value="ECO:0007669"/>
    <property type="project" value="UniProtKB-KW"/>
</dbReference>
<evidence type="ECO:0000313" key="4">
    <source>
        <dbReference type="Proteomes" id="UP000607645"/>
    </source>
</evidence>
<evidence type="ECO:0000256" key="1">
    <source>
        <dbReference type="SAM" id="MobiDB-lite"/>
    </source>
</evidence>
<name>A0A8J6JKV5_9FIRM</name>
<keyword evidence="2" id="KW-0732">Signal</keyword>
<evidence type="ECO:0000313" key="3">
    <source>
        <dbReference type="EMBL" id="MBC5737127.1"/>
    </source>
</evidence>
<gene>
    <name evidence="3" type="ORF">H8S62_08910</name>
</gene>
<dbReference type="Gene3D" id="3.20.20.370">
    <property type="entry name" value="Glycoside hydrolase/deacetylase"/>
    <property type="match status" value="1"/>
</dbReference>
<keyword evidence="3" id="KW-0378">Hydrolase</keyword>
<evidence type="ECO:0000256" key="2">
    <source>
        <dbReference type="SAM" id="SignalP"/>
    </source>
</evidence>
<sequence length="436" mass="48937">MRKHLTKLLAFCLVLAMALPLAACGKKDTPNPNPAPTNSPTVDQPSDTPDPTAEPSQEPVPTADPEDAVRSYWSEDQLTQAWGPGQVVEHLFFHPVIAYPEFAFSSAVPQDRQEGLDDWMVTVDEFNKILQSVYEKGYILVNMCDVWSEYTNENGEQRMQRNTLMLPEGKKPLIMSFDDVNYYDYMLSEGFMSKLIVGEDGDIWAYGVDPFTGEEVVTQDLDATTILDKFVREHPDFSLNGAKGCFSLTGYQGILGYRTQNDIDIAADSPERPAFDAKRQAEIDAVKPVIARLKETGWTFGSHTWGHIRLAAEGEKADARLKRDTLRWQEEVGSLVGPTNILFYPHGGRPDGDHDQGETYGPQFVWLQEQGFRIFASVGISSYSQIKTTISAVICDRLHPDGTTLRSGKAREHYLQFYDPKDIIDLDVRPDLGVTW</sequence>
<keyword evidence="4" id="KW-1185">Reference proteome</keyword>
<feature type="chain" id="PRO_5035209466" evidence="2">
    <location>
        <begin position="24"/>
        <end position="436"/>
    </location>
</feature>
<dbReference type="RefSeq" id="WP_186919074.1">
    <property type="nucleotide sequence ID" value="NZ_JACOPQ010000006.1"/>
</dbReference>
<comment type="caution">
    <text evidence="3">The sequence shown here is derived from an EMBL/GenBank/DDBJ whole genome shotgun (WGS) entry which is preliminary data.</text>
</comment>
<dbReference type="PANTHER" id="PTHR34216:SF3">
    <property type="entry name" value="POLY-BETA-1,6-N-ACETYL-D-GLUCOSAMINE N-DEACETYLASE"/>
    <property type="match status" value="1"/>
</dbReference>
<protein>
    <submittedName>
        <fullName evidence="3">Hydrolase</fullName>
    </submittedName>
</protein>
<dbReference type="SUPFAM" id="SSF88713">
    <property type="entry name" value="Glycoside hydrolase/deacetylase"/>
    <property type="match status" value="1"/>
</dbReference>
<dbReference type="EMBL" id="JACOPQ010000006">
    <property type="protein sequence ID" value="MBC5737127.1"/>
    <property type="molecule type" value="Genomic_DNA"/>
</dbReference>
<reference evidence="3" key="1">
    <citation type="submission" date="2020-08" db="EMBL/GenBank/DDBJ databases">
        <title>Genome public.</title>
        <authorList>
            <person name="Liu C."/>
            <person name="Sun Q."/>
        </authorList>
    </citation>
    <scope>NUCLEOTIDE SEQUENCE</scope>
    <source>
        <strain evidence="3">NSJ-52</strain>
    </source>
</reference>
<dbReference type="AlphaFoldDB" id="A0A8J6JKV5"/>
<feature type="region of interest" description="Disordered" evidence="1">
    <location>
        <begin position="28"/>
        <end position="67"/>
    </location>
</feature>
<dbReference type="GO" id="GO:0005975">
    <property type="term" value="P:carbohydrate metabolic process"/>
    <property type="evidence" value="ECO:0007669"/>
    <property type="project" value="InterPro"/>
</dbReference>
<organism evidence="3 4">
    <name type="scientific">Lawsonibacter faecis</name>
    <dbReference type="NCBI Taxonomy" id="2763052"/>
    <lineage>
        <taxon>Bacteria</taxon>
        <taxon>Bacillati</taxon>
        <taxon>Bacillota</taxon>
        <taxon>Clostridia</taxon>
        <taxon>Eubacteriales</taxon>
        <taxon>Oscillospiraceae</taxon>
        <taxon>Lawsonibacter</taxon>
    </lineage>
</organism>
<dbReference type="InterPro" id="IPR011330">
    <property type="entry name" value="Glyco_hydro/deAcase_b/a-brl"/>
</dbReference>
<dbReference type="Proteomes" id="UP000607645">
    <property type="component" value="Unassembled WGS sequence"/>
</dbReference>
<dbReference type="InterPro" id="IPR051398">
    <property type="entry name" value="Polysacch_Deacetylase"/>
</dbReference>
<proteinExistence type="predicted"/>
<accession>A0A8J6JKV5</accession>
<feature type="signal peptide" evidence="2">
    <location>
        <begin position="1"/>
        <end position="23"/>
    </location>
</feature>